<dbReference type="Proteomes" id="UP000029267">
    <property type="component" value="Unassembled WGS sequence"/>
</dbReference>
<name>A0ABU6BBI6_9BACL</name>
<accession>A0ABU6BBI6</accession>
<sequence>MERDTIVKEVVEALKMFSRDIRTQIDEMGSQLRAEIQDTANQLRAEMQDTANQLRKEMQDMANQLRAEMQDTANQLRAEMQDTANQLRAEMQQFRAEVNERFDRLEQKFAGLRVELTETQETVHFLASKTIQHEKKLHHLAKQLESVR</sequence>
<keyword evidence="1" id="KW-0175">Coiled coil</keyword>
<keyword evidence="4" id="KW-1185">Reference proteome</keyword>
<comment type="caution">
    <text evidence="3">The sequence shown here is derived from an EMBL/GenBank/DDBJ whole genome shotgun (WGS) entry which is preliminary data.</text>
</comment>
<evidence type="ECO:0000313" key="4">
    <source>
        <dbReference type="Proteomes" id="UP000029267"/>
    </source>
</evidence>
<reference evidence="3 4" key="1">
    <citation type="journal article" date="2014" name="Genome Announc.">
        <title>Draft Genome Sequence of Geobacillus icigianus Strain G1w1T Isolated from Hot Springs in the Valley of Geysers, Kamchatka (Russian Federation).</title>
        <authorList>
            <person name="Bryanskaya A.V."/>
            <person name="Rozanov A.S."/>
            <person name="Logacheva M.D."/>
            <person name="Kotenko A.V."/>
            <person name="Peltek S.E."/>
        </authorList>
    </citation>
    <scope>NUCLEOTIDE SEQUENCE [LARGE SCALE GENOMIC DNA]</scope>
    <source>
        <strain evidence="3 4">G1w1</strain>
    </source>
</reference>
<evidence type="ECO:0000313" key="3">
    <source>
        <dbReference type="EMBL" id="MEB3749277.1"/>
    </source>
</evidence>
<dbReference type="InterPro" id="IPR012892">
    <property type="entry name" value="Gp58"/>
</dbReference>
<proteinExistence type="predicted"/>
<evidence type="ECO:0000256" key="1">
    <source>
        <dbReference type="SAM" id="Coils"/>
    </source>
</evidence>
<feature type="coiled-coil region" evidence="1">
    <location>
        <begin position="33"/>
        <end position="122"/>
    </location>
</feature>
<dbReference type="Pfam" id="PF07902">
    <property type="entry name" value="Gp58"/>
    <property type="match status" value="1"/>
</dbReference>
<dbReference type="Gene3D" id="1.20.120.20">
    <property type="entry name" value="Apolipoprotein"/>
    <property type="match status" value="1"/>
</dbReference>
<protein>
    <recommendedName>
        <fullName evidence="2">Gp58-like domain-containing protein</fullName>
    </recommendedName>
</protein>
<organism evidence="3 4">
    <name type="scientific">Geobacillus icigianus</name>
    <dbReference type="NCBI Taxonomy" id="1430331"/>
    <lineage>
        <taxon>Bacteria</taxon>
        <taxon>Bacillati</taxon>
        <taxon>Bacillota</taxon>
        <taxon>Bacilli</taxon>
        <taxon>Bacillales</taxon>
        <taxon>Anoxybacillaceae</taxon>
        <taxon>Geobacillus</taxon>
    </lineage>
</organism>
<feature type="domain" description="Gp58-like" evidence="2">
    <location>
        <begin position="17"/>
        <end position="129"/>
    </location>
</feature>
<dbReference type="EMBL" id="JPYA02000001">
    <property type="protein sequence ID" value="MEB3749277.1"/>
    <property type="molecule type" value="Genomic_DNA"/>
</dbReference>
<dbReference type="SUPFAM" id="SSF58113">
    <property type="entry name" value="Apolipoprotein A-I"/>
    <property type="match status" value="1"/>
</dbReference>
<evidence type="ECO:0000259" key="2">
    <source>
        <dbReference type="Pfam" id="PF07902"/>
    </source>
</evidence>
<gene>
    <name evidence="3" type="ORF">EP10_000116</name>
</gene>
<dbReference type="RefSeq" id="WP_033019822.1">
    <property type="nucleotide sequence ID" value="NZ_JPYA02000001.1"/>
</dbReference>